<reference evidence="1" key="2">
    <citation type="submission" date="2023-06" db="EMBL/GenBank/DDBJ databases">
        <authorList>
            <consortium name="Lawrence Berkeley National Laboratory"/>
            <person name="Haridas S."/>
            <person name="Hensen N."/>
            <person name="Bonometti L."/>
            <person name="Westerberg I."/>
            <person name="Brannstrom I.O."/>
            <person name="Guillou S."/>
            <person name="Cros-Aarteil S."/>
            <person name="Calhoun S."/>
            <person name="Kuo A."/>
            <person name="Mondo S."/>
            <person name="Pangilinan J."/>
            <person name="Riley R."/>
            <person name="Labutti K."/>
            <person name="Andreopoulos B."/>
            <person name="Lipzen A."/>
            <person name="Chen C."/>
            <person name="Yanf M."/>
            <person name="Daum C."/>
            <person name="Ng V."/>
            <person name="Clum A."/>
            <person name="Steindorff A."/>
            <person name="Ohm R."/>
            <person name="Martin F."/>
            <person name="Silar P."/>
            <person name="Natvig D."/>
            <person name="Lalanne C."/>
            <person name="Gautier V."/>
            <person name="Ament-Velasquez S.L."/>
            <person name="Kruys A."/>
            <person name="Hutchinson M.I."/>
            <person name="Powell A.J."/>
            <person name="Barry K."/>
            <person name="Miller A.N."/>
            <person name="Grigoriev I.V."/>
            <person name="Debuchy R."/>
            <person name="Gladieux P."/>
            <person name="Thoren M.H."/>
            <person name="Johannesson H."/>
        </authorList>
    </citation>
    <scope>NUCLEOTIDE SEQUENCE</scope>
    <source>
        <strain evidence="1">SMH4131-1</strain>
    </source>
</reference>
<sequence length="106" mass="12066">MSSSPLSQYLQHLKQWAESYQSRIPLQDKFPPRLNPEDGTLVATLISPQISYYFTTKVFIKRQPHRDELGLDINGDPLLIPYIADRLRIEAAALQIGREANAVDSQ</sequence>
<organism evidence="1 2">
    <name type="scientific">Cercophora scortea</name>
    <dbReference type="NCBI Taxonomy" id="314031"/>
    <lineage>
        <taxon>Eukaryota</taxon>
        <taxon>Fungi</taxon>
        <taxon>Dikarya</taxon>
        <taxon>Ascomycota</taxon>
        <taxon>Pezizomycotina</taxon>
        <taxon>Sordariomycetes</taxon>
        <taxon>Sordariomycetidae</taxon>
        <taxon>Sordariales</taxon>
        <taxon>Lasiosphaeriaceae</taxon>
        <taxon>Cercophora</taxon>
    </lineage>
</organism>
<protein>
    <submittedName>
        <fullName evidence="1">Uncharacterized protein</fullName>
    </submittedName>
</protein>
<dbReference type="Proteomes" id="UP001286456">
    <property type="component" value="Unassembled WGS sequence"/>
</dbReference>
<evidence type="ECO:0000313" key="1">
    <source>
        <dbReference type="EMBL" id="KAK3324031.1"/>
    </source>
</evidence>
<dbReference type="EMBL" id="JAUEPO010000004">
    <property type="protein sequence ID" value="KAK3324031.1"/>
    <property type="molecule type" value="Genomic_DNA"/>
</dbReference>
<dbReference type="AlphaFoldDB" id="A0AAE0M945"/>
<gene>
    <name evidence="1" type="ORF">B0T19DRAFT_443470</name>
</gene>
<name>A0AAE0M945_9PEZI</name>
<proteinExistence type="predicted"/>
<reference evidence="1" key="1">
    <citation type="journal article" date="2023" name="Mol. Phylogenet. Evol.">
        <title>Genome-scale phylogeny and comparative genomics of the fungal order Sordariales.</title>
        <authorList>
            <person name="Hensen N."/>
            <person name="Bonometti L."/>
            <person name="Westerberg I."/>
            <person name="Brannstrom I.O."/>
            <person name="Guillou S."/>
            <person name="Cros-Aarteil S."/>
            <person name="Calhoun S."/>
            <person name="Haridas S."/>
            <person name="Kuo A."/>
            <person name="Mondo S."/>
            <person name="Pangilinan J."/>
            <person name="Riley R."/>
            <person name="LaButti K."/>
            <person name="Andreopoulos B."/>
            <person name="Lipzen A."/>
            <person name="Chen C."/>
            <person name="Yan M."/>
            <person name="Daum C."/>
            <person name="Ng V."/>
            <person name="Clum A."/>
            <person name="Steindorff A."/>
            <person name="Ohm R.A."/>
            <person name="Martin F."/>
            <person name="Silar P."/>
            <person name="Natvig D.O."/>
            <person name="Lalanne C."/>
            <person name="Gautier V."/>
            <person name="Ament-Velasquez S.L."/>
            <person name="Kruys A."/>
            <person name="Hutchinson M.I."/>
            <person name="Powell A.J."/>
            <person name="Barry K."/>
            <person name="Miller A.N."/>
            <person name="Grigoriev I.V."/>
            <person name="Debuchy R."/>
            <person name="Gladieux P."/>
            <person name="Hiltunen Thoren M."/>
            <person name="Johannesson H."/>
        </authorList>
    </citation>
    <scope>NUCLEOTIDE SEQUENCE</scope>
    <source>
        <strain evidence="1">SMH4131-1</strain>
    </source>
</reference>
<evidence type="ECO:0000313" key="2">
    <source>
        <dbReference type="Proteomes" id="UP001286456"/>
    </source>
</evidence>
<accession>A0AAE0M945</accession>
<keyword evidence="2" id="KW-1185">Reference proteome</keyword>
<comment type="caution">
    <text evidence="1">The sequence shown here is derived from an EMBL/GenBank/DDBJ whole genome shotgun (WGS) entry which is preliminary data.</text>
</comment>